<dbReference type="AlphaFoldDB" id="A0AA36DM18"/>
<dbReference type="EMBL" id="CATQJL010000001">
    <property type="protein sequence ID" value="CAJ0588889.1"/>
    <property type="molecule type" value="Genomic_DNA"/>
</dbReference>
<gene>
    <name evidence="1" type="ORF">CYNAS_LOCUS872</name>
</gene>
<keyword evidence="2" id="KW-1185">Reference proteome</keyword>
<organism evidence="1 2">
    <name type="scientific">Cylicocyclus nassatus</name>
    <name type="common">Nematode worm</name>
    <dbReference type="NCBI Taxonomy" id="53992"/>
    <lineage>
        <taxon>Eukaryota</taxon>
        <taxon>Metazoa</taxon>
        <taxon>Ecdysozoa</taxon>
        <taxon>Nematoda</taxon>
        <taxon>Chromadorea</taxon>
        <taxon>Rhabditida</taxon>
        <taxon>Rhabditina</taxon>
        <taxon>Rhabditomorpha</taxon>
        <taxon>Strongyloidea</taxon>
        <taxon>Strongylidae</taxon>
        <taxon>Cylicocyclus</taxon>
    </lineage>
</organism>
<dbReference type="Proteomes" id="UP001176961">
    <property type="component" value="Unassembled WGS sequence"/>
</dbReference>
<name>A0AA36DM18_CYLNA</name>
<proteinExistence type="predicted"/>
<reference evidence="1" key="1">
    <citation type="submission" date="2023-07" db="EMBL/GenBank/DDBJ databases">
        <authorList>
            <consortium name="CYATHOMIX"/>
        </authorList>
    </citation>
    <scope>NUCLEOTIDE SEQUENCE</scope>
    <source>
        <strain evidence="1">N/A</strain>
    </source>
</reference>
<sequence length="159" mass="16255">MASYQLHYIDFIRLPERSAAGLIAEELPAVAVGPAPAAVLAAHAVEVAPAVPAAPVAPVVAAAPAVPVAPVAPVVAAAPAVPVAPVVQPIHYYVPRTEIHNLAKSYAKEKGHASSTSIVSEGAHLSQGFLPTLPLAAPSAVIEPLRSRLHHVKATKKVL</sequence>
<protein>
    <submittedName>
        <fullName evidence="1">Uncharacterized protein</fullName>
    </submittedName>
</protein>
<evidence type="ECO:0000313" key="1">
    <source>
        <dbReference type="EMBL" id="CAJ0588889.1"/>
    </source>
</evidence>
<accession>A0AA36DM18</accession>
<comment type="caution">
    <text evidence="1">The sequence shown here is derived from an EMBL/GenBank/DDBJ whole genome shotgun (WGS) entry which is preliminary data.</text>
</comment>
<evidence type="ECO:0000313" key="2">
    <source>
        <dbReference type="Proteomes" id="UP001176961"/>
    </source>
</evidence>